<dbReference type="Pfam" id="PF00931">
    <property type="entry name" value="NB-ARC"/>
    <property type="match status" value="1"/>
</dbReference>
<evidence type="ECO:0000259" key="6">
    <source>
        <dbReference type="Pfam" id="PF18052"/>
    </source>
</evidence>
<dbReference type="InterPro" id="IPR041118">
    <property type="entry name" value="Rx_N"/>
</dbReference>
<reference evidence="7 8" key="1">
    <citation type="submission" date="2024-01" db="EMBL/GenBank/DDBJ databases">
        <authorList>
            <person name="Waweru B."/>
        </authorList>
    </citation>
    <scope>NUCLEOTIDE SEQUENCE [LARGE SCALE GENOMIC DNA]</scope>
</reference>
<evidence type="ECO:0000256" key="3">
    <source>
        <dbReference type="ARBA" id="ARBA00022821"/>
    </source>
</evidence>
<dbReference type="SUPFAM" id="SSF52540">
    <property type="entry name" value="P-loop containing nucleoside triphosphate hydrolases"/>
    <property type="match status" value="1"/>
</dbReference>
<keyword evidence="8" id="KW-1185">Reference proteome</keyword>
<feature type="domain" description="NB-ARC" evidence="5">
    <location>
        <begin position="54"/>
        <end position="139"/>
    </location>
</feature>
<dbReference type="AlphaFoldDB" id="A0AAV1SQC4"/>
<proteinExistence type="predicted"/>
<dbReference type="InterPro" id="IPR032675">
    <property type="entry name" value="LRR_dom_sf"/>
</dbReference>
<gene>
    <name evidence="7" type="ORF">DCAF_LOCUS25146</name>
</gene>
<dbReference type="GO" id="GO:0043531">
    <property type="term" value="F:ADP binding"/>
    <property type="evidence" value="ECO:0007669"/>
    <property type="project" value="InterPro"/>
</dbReference>
<dbReference type="Pfam" id="PF18052">
    <property type="entry name" value="Rx_N"/>
    <property type="match status" value="1"/>
</dbReference>
<evidence type="ECO:0000313" key="7">
    <source>
        <dbReference type="EMBL" id="CAK7354260.1"/>
    </source>
</evidence>
<evidence type="ECO:0000256" key="1">
    <source>
        <dbReference type="ARBA" id="ARBA00022737"/>
    </source>
</evidence>
<accession>A0AAV1SQC4</accession>
<dbReference type="InterPro" id="IPR027417">
    <property type="entry name" value="P-loop_NTPase"/>
</dbReference>
<dbReference type="SUPFAM" id="SSF52058">
    <property type="entry name" value="L domain-like"/>
    <property type="match status" value="1"/>
</dbReference>
<dbReference type="GO" id="GO:0051707">
    <property type="term" value="P:response to other organism"/>
    <property type="evidence" value="ECO:0007669"/>
    <property type="project" value="UniProtKB-ARBA"/>
</dbReference>
<dbReference type="GO" id="GO:0006952">
    <property type="term" value="P:defense response"/>
    <property type="evidence" value="ECO:0007669"/>
    <property type="project" value="UniProtKB-KW"/>
</dbReference>
<dbReference type="Gene3D" id="3.80.10.10">
    <property type="entry name" value="Ribonuclease Inhibitor"/>
    <property type="match status" value="1"/>
</dbReference>
<sequence>MREERQLKEASIKRWLDQLKDVSYDMDDVLDEWGTRNYEITNEVVLRCRIARKIKDPNERIDRIVIEKDRDKKFLLVLDDVWNEDSTKWEQPKSSLKCGLPRSRVLVTTRNKNVASSMGSTPTDILELKPLSEEECCEFKKLPEAMCELYNMQTLDVLYNMLKKPPDNIGKPVKLRYLGVYNRDGLTMRGLEGLSSLRELDAFYVSSSEDGGEVSNLGDLKNLNHLQGYLRIGWLGNVTDPEDAKKA</sequence>
<dbReference type="Gene3D" id="3.40.50.300">
    <property type="entry name" value="P-loop containing nucleotide triphosphate hydrolases"/>
    <property type="match status" value="1"/>
</dbReference>
<keyword evidence="1" id="KW-0677">Repeat</keyword>
<evidence type="ECO:0000256" key="4">
    <source>
        <dbReference type="ARBA" id="ARBA00022840"/>
    </source>
</evidence>
<keyword evidence="3" id="KW-0611">Plant defense</keyword>
<feature type="domain" description="Disease resistance N-terminal" evidence="6">
    <location>
        <begin position="3"/>
        <end position="36"/>
    </location>
</feature>
<dbReference type="PANTHER" id="PTHR36766:SF40">
    <property type="entry name" value="DISEASE RESISTANCE PROTEIN RGA3"/>
    <property type="match status" value="1"/>
</dbReference>
<evidence type="ECO:0000313" key="8">
    <source>
        <dbReference type="Proteomes" id="UP001314170"/>
    </source>
</evidence>
<protein>
    <submittedName>
        <fullName evidence="7">Uncharacterized protein</fullName>
    </submittedName>
</protein>
<keyword evidence="4" id="KW-0067">ATP-binding</keyword>
<dbReference type="InterPro" id="IPR002182">
    <property type="entry name" value="NB-ARC"/>
</dbReference>
<dbReference type="Proteomes" id="UP001314170">
    <property type="component" value="Unassembled WGS sequence"/>
</dbReference>
<dbReference type="EMBL" id="CAWUPB010001194">
    <property type="protein sequence ID" value="CAK7354260.1"/>
    <property type="molecule type" value="Genomic_DNA"/>
</dbReference>
<dbReference type="GO" id="GO:0005524">
    <property type="term" value="F:ATP binding"/>
    <property type="evidence" value="ECO:0007669"/>
    <property type="project" value="UniProtKB-KW"/>
</dbReference>
<evidence type="ECO:0000256" key="2">
    <source>
        <dbReference type="ARBA" id="ARBA00022741"/>
    </source>
</evidence>
<dbReference type="PANTHER" id="PTHR36766">
    <property type="entry name" value="PLANT BROAD-SPECTRUM MILDEW RESISTANCE PROTEIN RPW8"/>
    <property type="match status" value="1"/>
</dbReference>
<organism evidence="7 8">
    <name type="scientific">Dovyalis caffra</name>
    <dbReference type="NCBI Taxonomy" id="77055"/>
    <lineage>
        <taxon>Eukaryota</taxon>
        <taxon>Viridiplantae</taxon>
        <taxon>Streptophyta</taxon>
        <taxon>Embryophyta</taxon>
        <taxon>Tracheophyta</taxon>
        <taxon>Spermatophyta</taxon>
        <taxon>Magnoliopsida</taxon>
        <taxon>eudicotyledons</taxon>
        <taxon>Gunneridae</taxon>
        <taxon>Pentapetalae</taxon>
        <taxon>rosids</taxon>
        <taxon>fabids</taxon>
        <taxon>Malpighiales</taxon>
        <taxon>Salicaceae</taxon>
        <taxon>Flacourtieae</taxon>
        <taxon>Dovyalis</taxon>
    </lineage>
</organism>
<comment type="caution">
    <text evidence="7">The sequence shown here is derived from an EMBL/GenBank/DDBJ whole genome shotgun (WGS) entry which is preliminary data.</text>
</comment>
<keyword evidence="2" id="KW-0547">Nucleotide-binding</keyword>
<name>A0AAV1SQC4_9ROSI</name>
<evidence type="ECO:0000259" key="5">
    <source>
        <dbReference type="Pfam" id="PF00931"/>
    </source>
</evidence>